<reference evidence="2 3" key="1">
    <citation type="submission" date="2019-05" db="EMBL/GenBank/DDBJ databases">
        <title>Another draft genome of Portunus trituberculatus and its Hox gene families provides insights of decapod evolution.</title>
        <authorList>
            <person name="Jeong J.-H."/>
            <person name="Song I."/>
            <person name="Kim S."/>
            <person name="Choi T."/>
            <person name="Kim D."/>
            <person name="Ryu S."/>
            <person name="Kim W."/>
        </authorList>
    </citation>
    <scope>NUCLEOTIDE SEQUENCE [LARGE SCALE GENOMIC DNA]</scope>
    <source>
        <tissue evidence="2">Muscle</tissue>
    </source>
</reference>
<dbReference type="Proteomes" id="UP000324222">
    <property type="component" value="Unassembled WGS sequence"/>
</dbReference>
<dbReference type="AlphaFoldDB" id="A0A5B7EIU3"/>
<evidence type="ECO:0000313" key="3">
    <source>
        <dbReference type="Proteomes" id="UP000324222"/>
    </source>
</evidence>
<comment type="caution">
    <text evidence="2">The sequence shown here is derived from an EMBL/GenBank/DDBJ whole genome shotgun (WGS) entry which is preliminary data.</text>
</comment>
<proteinExistence type="predicted"/>
<sequence>MKQSRRRQPDNFSSGFGRGRAQMYSGSVRSQMRDGEGVLPYSKPGHTSPEHHRQQLTSPCSATALTHSSCNWKHSQEFTRTPRLGGRCRVVLW</sequence>
<gene>
    <name evidence="2" type="ORF">E2C01_027480</name>
</gene>
<name>A0A5B7EIU3_PORTR</name>
<evidence type="ECO:0000256" key="1">
    <source>
        <dbReference type="SAM" id="MobiDB-lite"/>
    </source>
</evidence>
<organism evidence="2 3">
    <name type="scientific">Portunus trituberculatus</name>
    <name type="common">Swimming crab</name>
    <name type="synonym">Neptunus trituberculatus</name>
    <dbReference type="NCBI Taxonomy" id="210409"/>
    <lineage>
        <taxon>Eukaryota</taxon>
        <taxon>Metazoa</taxon>
        <taxon>Ecdysozoa</taxon>
        <taxon>Arthropoda</taxon>
        <taxon>Crustacea</taxon>
        <taxon>Multicrustacea</taxon>
        <taxon>Malacostraca</taxon>
        <taxon>Eumalacostraca</taxon>
        <taxon>Eucarida</taxon>
        <taxon>Decapoda</taxon>
        <taxon>Pleocyemata</taxon>
        <taxon>Brachyura</taxon>
        <taxon>Eubrachyura</taxon>
        <taxon>Portunoidea</taxon>
        <taxon>Portunidae</taxon>
        <taxon>Portuninae</taxon>
        <taxon>Portunus</taxon>
    </lineage>
</organism>
<dbReference type="EMBL" id="VSRR010002982">
    <property type="protein sequence ID" value="MPC34102.1"/>
    <property type="molecule type" value="Genomic_DNA"/>
</dbReference>
<protein>
    <submittedName>
        <fullName evidence="2">Uncharacterized protein</fullName>
    </submittedName>
</protein>
<accession>A0A5B7EIU3</accession>
<keyword evidence="3" id="KW-1185">Reference proteome</keyword>
<feature type="region of interest" description="Disordered" evidence="1">
    <location>
        <begin position="1"/>
        <end position="58"/>
    </location>
</feature>
<evidence type="ECO:0000313" key="2">
    <source>
        <dbReference type="EMBL" id="MPC34102.1"/>
    </source>
</evidence>